<feature type="compositionally biased region" description="Polar residues" evidence="8">
    <location>
        <begin position="200"/>
        <end position="221"/>
    </location>
</feature>
<reference evidence="10" key="1">
    <citation type="journal article" date="2023" name="Science">
        <title>Elucidation of the pathway for biosynthesis of saponin adjuvants from the soapbark tree.</title>
        <authorList>
            <person name="Reed J."/>
            <person name="Orme A."/>
            <person name="El-Demerdash A."/>
            <person name="Owen C."/>
            <person name="Martin L.B.B."/>
            <person name="Misra R.C."/>
            <person name="Kikuchi S."/>
            <person name="Rejzek M."/>
            <person name="Martin A.C."/>
            <person name="Harkess A."/>
            <person name="Leebens-Mack J."/>
            <person name="Louveau T."/>
            <person name="Stephenson M.J."/>
            <person name="Osbourn A."/>
        </authorList>
    </citation>
    <scope>NUCLEOTIDE SEQUENCE</scope>
    <source>
        <strain evidence="10">S10</strain>
    </source>
</reference>
<evidence type="ECO:0000313" key="11">
    <source>
        <dbReference type="Proteomes" id="UP001163823"/>
    </source>
</evidence>
<comment type="caution">
    <text evidence="10">The sequence shown here is derived from an EMBL/GenBank/DDBJ whole genome shotgun (WGS) entry which is preliminary data.</text>
</comment>
<evidence type="ECO:0000256" key="7">
    <source>
        <dbReference type="ARBA" id="ARBA00024343"/>
    </source>
</evidence>
<evidence type="ECO:0000256" key="4">
    <source>
        <dbReference type="ARBA" id="ARBA00023159"/>
    </source>
</evidence>
<dbReference type="SUPFAM" id="SSF54171">
    <property type="entry name" value="DNA-binding domain"/>
    <property type="match status" value="1"/>
</dbReference>
<feature type="compositionally biased region" description="Basic residues" evidence="8">
    <location>
        <begin position="48"/>
        <end position="61"/>
    </location>
</feature>
<feature type="region of interest" description="Disordered" evidence="8">
    <location>
        <begin position="151"/>
        <end position="174"/>
    </location>
</feature>
<keyword evidence="6" id="KW-0539">Nucleus</keyword>
<evidence type="ECO:0000313" key="10">
    <source>
        <dbReference type="EMBL" id="KAJ7970021.1"/>
    </source>
</evidence>
<feature type="region of interest" description="Disordered" evidence="8">
    <location>
        <begin position="195"/>
        <end position="221"/>
    </location>
</feature>
<feature type="compositionally biased region" description="Low complexity" evidence="8">
    <location>
        <begin position="153"/>
        <end position="170"/>
    </location>
</feature>
<name>A0AAD7M6P7_QUISA</name>
<dbReference type="EMBL" id="JARAOO010000004">
    <property type="protein sequence ID" value="KAJ7970021.1"/>
    <property type="molecule type" value="Genomic_DNA"/>
</dbReference>
<evidence type="ECO:0000256" key="2">
    <source>
        <dbReference type="ARBA" id="ARBA00023015"/>
    </source>
</evidence>
<dbReference type="PANTHER" id="PTHR31839">
    <property type="entry name" value="DEHYDRATION-RESPONSIVE ELEMENT-BINDING PROTEIN 1D"/>
    <property type="match status" value="1"/>
</dbReference>
<dbReference type="PANTHER" id="PTHR31839:SF85">
    <property type="entry name" value="AP2_ERF DOMAIN-CONTAINING PROTEIN"/>
    <property type="match status" value="1"/>
</dbReference>
<sequence>MDQNAPPSNEPQHTSITIHVPHPAISTLEDSSPRPVQSPVGSSGQPNIRRHSRYRGIRSRSGKWVSEIREPRKTTRIWLGTYPTAEMAAAAYDAAALALRGPVAQLNFPSSILSYPIPASTSAIDIRAAAASAAESKLVKAPESRMGQNLVPAPAEEVGGSSSEPVSAGEEYIDEDELLNMPNLLVDMAEGMLVSPPRIKSQSSDESPPGNSDSDSLWSYT</sequence>
<protein>
    <submittedName>
        <fullName evidence="10">Ethylene-responsive transcription factor</fullName>
    </submittedName>
</protein>
<evidence type="ECO:0000256" key="6">
    <source>
        <dbReference type="ARBA" id="ARBA00023242"/>
    </source>
</evidence>
<dbReference type="KEGG" id="qsa:O6P43_008271"/>
<evidence type="ECO:0000256" key="1">
    <source>
        <dbReference type="ARBA" id="ARBA00004123"/>
    </source>
</evidence>
<dbReference type="InterPro" id="IPR036955">
    <property type="entry name" value="AP2/ERF_dom_sf"/>
</dbReference>
<dbReference type="GO" id="GO:0003700">
    <property type="term" value="F:DNA-binding transcription factor activity"/>
    <property type="evidence" value="ECO:0007669"/>
    <property type="project" value="InterPro"/>
</dbReference>
<feature type="compositionally biased region" description="Polar residues" evidence="8">
    <location>
        <begin position="1"/>
        <end position="17"/>
    </location>
</feature>
<gene>
    <name evidence="10" type="ORF">O6P43_008271</name>
</gene>
<comment type="subcellular location">
    <subcellularLocation>
        <location evidence="1">Nucleus</location>
    </subcellularLocation>
</comment>
<keyword evidence="11" id="KW-1185">Reference proteome</keyword>
<dbReference type="InterPro" id="IPR016177">
    <property type="entry name" value="DNA-bd_dom_sf"/>
</dbReference>
<dbReference type="Pfam" id="PF00847">
    <property type="entry name" value="AP2"/>
    <property type="match status" value="1"/>
</dbReference>
<keyword evidence="2" id="KW-0805">Transcription regulation</keyword>
<accession>A0AAD7M6P7</accession>
<dbReference type="SMART" id="SM00380">
    <property type="entry name" value="AP2"/>
    <property type="match status" value="1"/>
</dbReference>
<evidence type="ECO:0000256" key="3">
    <source>
        <dbReference type="ARBA" id="ARBA00023125"/>
    </source>
</evidence>
<dbReference type="FunFam" id="3.30.730.10:FF:000001">
    <property type="entry name" value="Ethylene-responsive transcription factor 2"/>
    <property type="match status" value="1"/>
</dbReference>
<dbReference type="Gene3D" id="3.30.730.10">
    <property type="entry name" value="AP2/ERF domain"/>
    <property type="match status" value="1"/>
</dbReference>
<organism evidence="10 11">
    <name type="scientific">Quillaja saponaria</name>
    <name type="common">Soap bark tree</name>
    <dbReference type="NCBI Taxonomy" id="32244"/>
    <lineage>
        <taxon>Eukaryota</taxon>
        <taxon>Viridiplantae</taxon>
        <taxon>Streptophyta</taxon>
        <taxon>Embryophyta</taxon>
        <taxon>Tracheophyta</taxon>
        <taxon>Spermatophyta</taxon>
        <taxon>Magnoliopsida</taxon>
        <taxon>eudicotyledons</taxon>
        <taxon>Gunneridae</taxon>
        <taxon>Pentapetalae</taxon>
        <taxon>rosids</taxon>
        <taxon>fabids</taxon>
        <taxon>Fabales</taxon>
        <taxon>Quillajaceae</taxon>
        <taxon>Quillaja</taxon>
    </lineage>
</organism>
<proteinExistence type="inferred from homology"/>
<dbReference type="InterPro" id="IPR001471">
    <property type="entry name" value="AP2/ERF_dom"/>
</dbReference>
<keyword evidence="5" id="KW-0804">Transcription</keyword>
<evidence type="ECO:0000256" key="5">
    <source>
        <dbReference type="ARBA" id="ARBA00023163"/>
    </source>
</evidence>
<dbReference type="PROSITE" id="PS51032">
    <property type="entry name" value="AP2_ERF"/>
    <property type="match status" value="1"/>
</dbReference>
<dbReference type="GO" id="GO:0003677">
    <property type="term" value="F:DNA binding"/>
    <property type="evidence" value="ECO:0007669"/>
    <property type="project" value="UniProtKB-KW"/>
</dbReference>
<dbReference type="AlphaFoldDB" id="A0AAD7M6P7"/>
<dbReference type="InterPro" id="IPR045277">
    <property type="entry name" value="DRE1A-I"/>
</dbReference>
<keyword evidence="3" id="KW-0238">DNA-binding</keyword>
<evidence type="ECO:0000256" key="8">
    <source>
        <dbReference type="SAM" id="MobiDB-lite"/>
    </source>
</evidence>
<comment type="similarity">
    <text evidence="7">Belongs to the AP2/ERF transcription factor family. ERF subfamily.</text>
</comment>
<dbReference type="Proteomes" id="UP001163823">
    <property type="component" value="Chromosome 4"/>
</dbReference>
<dbReference type="GO" id="GO:0005634">
    <property type="term" value="C:nucleus"/>
    <property type="evidence" value="ECO:0007669"/>
    <property type="project" value="UniProtKB-SubCell"/>
</dbReference>
<dbReference type="CDD" id="cd00018">
    <property type="entry name" value="AP2"/>
    <property type="match status" value="1"/>
</dbReference>
<feature type="domain" description="AP2/ERF" evidence="9">
    <location>
        <begin position="53"/>
        <end position="109"/>
    </location>
</feature>
<evidence type="ECO:0000259" key="9">
    <source>
        <dbReference type="PROSITE" id="PS51032"/>
    </source>
</evidence>
<feature type="region of interest" description="Disordered" evidence="8">
    <location>
        <begin position="1"/>
        <end position="62"/>
    </location>
</feature>
<keyword evidence="4" id="KW-0010">Activator</keyword>